<evidence type="ECO:0000313" key="2">
    <source>
        <dbReference type="Proteomes" id="UP001420932"/>
    </source>
</evidence>
<organism evidence="1 2">
    <name type="scientific">Stephania yunnanensis</name>
    <dbReference type="NCBI Taxonomy" id="152371"/>
    <lineage>
        <taxon>Eukaryota</taxon>
        <taxon>Viridiplantae</taxon>
        <taxon>Streptophyta</taxon>
        <taxon>Embryophyta</taxon>
        <taxon>Tracheophyta</taxon>
        <taxon>Spermatophyta</taxon>
        <taxon>Magnoliopsida</taxon>
        <taxon>Ranunculales</taxon>
        <taxon>Menispermaceae</taxon>
        <taxon>Menispermoideae</taxon>
        <taxon>Cissampelideae</taxon>
        <taxon>Stephania</taxon>
    </lineage>
</organism>
<sequence>MVQSRVTLVHDSSQHCQILSISTIRGLMAEAVARDKVRDLVECIDRDNDLVMHKDKDMDMVHLKRDFNVSVRAYGQPGTAEPETYSCYCHVRMLPGHILMEGDRWCVICLEVSEEPSSSRRSPARRGGAQPYSKMRVWPWASMALDGAGRQGSRPEHEVCGYFIVARTRAGRQLSRFRSGSVDIFIVAHARAGRQVSHPRSGSVDIS</sequence>
<dbReference type="Proteomes" id="UP001420932">
    <property type="component" value="Unassembled WGS sequence"/>
</dbReference>
<name>A0AAP0JKF1_9MAGN</name>
<proteinExistence type="predicted"/>
<comment type="caution">
    <text evidence="1">The sequence shown here is derived from an EMBL/GenBank/DDBJ whole genome shotgun (WGS) entry which is preliminary data.</text>
</comment>
<dbReference type="EMBL" id="JBBNAF010000006">
    <property type="protein sequence ID" value="KAK9134507.1"/>
    <property type="molecule type" value="Genomic_DNA"/>
</dbReference>
<dbReference type="AlphaFoldDB" id="A0AAP0JKF1"/>
<protein>
    <submittedName>
        <fullName evidence="1">Uncharacterized protein</fullName>
    </submittedName>
</protein>
<reference evidence="1 2" key="1">
    <citation type="submission" date="2024-01" db="EMBL/GenBank/DDBJ databases">
        <title>Genome assemblies of Stephania.</title>
        <authorList>
            <person name="Yang L."/>
        </authorList>
    </citation>
    <scope>NUCLEOTIDE SEQUENCE [LARGE SCALE GENOMIC DNA]</scope>
    <source>
        <strain evidence="1">YNDBR</strain>
        <tissue evidence="1">Leaf</tissue>
    </source>
</reference>
<evidence type="ECO:0000313" key="1">
    <source>
        <dbReference type="EMBL" id="KAK9134507.1"/>
    </source>
</evidence>
<gene>
    <name evidence="1" type="ORF">Syun_013837</name>
</gene>
<keyword evidence="2" id="KW-1185">Reference proteome</keyword>
<accession>A0AAP0JKF1</accession>